<dbReference type="GO" id="GO:0004674">
    <property type="term" value="F:protein serine/threonine kinase activity"/>
    <property type="evidence" value="ECO:0007669"/>
    <property type="project" value="UniProtKB-KW"/>
</dbReference>
<keyword evidence="6 7" id="KW-0067">ATP-binding</keyword>
<dbReference type="InterPro" id="IPR017441">
    <property type="entry name" value="Protein_kinase_ATP_BS"/>
</dbReference>
<dbReference type="Proteomes" id="UP000035016">
    <property type="component" value="Chromosome Chromosome"/>
</dbReference>
<dbReference type="PROSITE" id="PS00107">
    <property type="entry name" value="PROTEIN_KINASE_ATP"/>
    <property type="match status" value="1"/>
</dbReference>
<keyword evidence="3" id="KW-0808">Transferase</keyword>
<dbReference type="GO" id="GO:0005524">
    <property type="term" value="F:ATP binding"/>
    <property type="evidence" value="ECO:0007669"/>
    <property type="project" value="UniProtKB-UniRule"/>
</dbReference>
<feature type="binding site" evidence="7">
    <location>
        <position position="43"/>
    </location>
    <ligand>
        <name>ATP</name>
        <dbReference type="ChEBI" id="CHEBI:30616"/>
    </ligand>
</feature>
<dbReference type="PROSITE" id="PS50011">
    <property type="entry name" value="PROTEIN_KINASE_DOM"/>
    <property type="match status" value="1"/>
</dbReference>
<dbReference type="Gene3D" id="3.30.200.20">
    <property type="entry name" value="Phosphorylase Kinase, domain 1"/>
    <property type="match status" value="1"/>
</dbReference>
<dbReference type="PROSITE" id="PS00108">
    <property type="entry name" value="PROTEIN_KINASE_ST"/>
    <property type="match status" value="1"/>
</dbReference>
<evidence type="ECO:0000256" key="1">
    <source>
        <dbReference type="ARBA" id="ARBA00012513"/>
    </source>
</evidence>
<dbReference type="InterPro" id="IPR011009">
    <property type="entry name" value="Kinase-like_dom_sf"/>
</dbReference>
<gene>
    <name evidence="10" type="primary">sle_07570</name>
</gene>
<dbReference type="RefSeq" id="WP_029381153.1">
    <property type="nucleotide sequence ID" value="NZ_LN831790.1"/>
</dbReference>
<evidence type="ECO:0000256" key="7">
    <source>
        <dbReference type="PROSITE-ProRule" id="PRU10141"/>
    </source>
</evidence>
<feature type="domain" description="Protein kinase" evidence="9">
    <location>
        <begin position="14"/>
        <end position="283"/>
    </location>
</feature>
<dbReference type="AlphaFoldDB" id="A0A0F7VM38"/>
<dbReference type="CDD" id="cd14014">
    <property type="entry name" value="STKc_PknB_like"/>
    <property type="match status" value="1"/>
</dbReference>
<keyword evidence="5 10" id="KW-0418">Kinase</keyword>
<evidence type="ECO:0000313" key="11">
    <source>
        <dbReference type="Proteomes" id="UP000035016"/>
    </source>
</evidence>
<evidence type="ECO:0000256" key="4">
    <source>
        <dbReference type="ARBA" id="ARBA00022741"/>
    </source>
</evidence>
<evidence type="ECO:0000256" key="6">
    <source>
        <dbReference type="ARBA" id="ARBA00022840"/>
    </source>
</evidence>
<reference evidence="10 11" key="1">
    <citation type="submission" date="2015-02" db="EMBL/GenBank/DDBJ databases">
        <authorList>
            <person name="Gomez-Escribano P.J."/>
        </authorList>
    </citation>
    <scope>NUCLEOTIDE SEQUENCE [LARGE SCALE GENOMIC DNA]</scope>
    <source>
        <strain evidence="11">C34 (DSM 42122 / NRRL B-24963)</strain>
    </source>
</reference>
<sequence length="313" mass="33787">MPRPEPGMVLCDRYRLESVLGRGVMGQVWRGLDLPLDRPVAVKTVATELLAVASGRDAALARFHRETRAAARLNHANVATVFDASLTDDTYCLVMELIEGTTLEYLFDQYDNGRLDVPSAAAVGAQICAGLSAVHAAGFVHRDLKTQNIMIRRDGIVKVLDFGLVKLLSDADPRLTATGEGVGNLFCASPELLEGWDRLDGRSDLYAVGCLLHHMLTGTPPFPTHQPALLASHHLATPPPLVTDAGVDVPGDLQDLVTALLAKRPDDRPSSAAEVYAALAPHLPDPRPELAVRRTVPEDPRRPFLVPHGPLPL</sequence>
<name>A0A0F7VM38_STRLW</name>
<accession>A0A0F7VM38</accession>
<keyword evidence="2" id="KW-0723">Serine/threonine-protein kinase</keyword>
<dbReference type="PANTHER" id="PTHR43289">
    <property type="entry name" value="MITOGEN-ACTIVATED PROTEIN KINASE KINASE KINASE 20-RELATED"/>
    <property type="match status" value="1"/>
</dbReference>
<dbReference type="InterPro" id="IPR008271">
    <property type="entry name" value="Ser/Thr_kinase_AS"/>
</dbReference>
<dbReference type="PANTHER" id="PTHR43289:SF6">
    <property type="entry name" value="SERINE_THREONINE-PROTEIN KINASE NEKL-3"/>
    <property type="match status" value="1"/>
</dbReference>
<evidence type="ECO:0000313" key="10">
    <source>
        <dbReference type="EMBL" id="CQR60220.1"/>
    </source>
</evidence>
<dbReference type="EC" id="2.7.11.1" evidence="1"/>
<dbReference type="SMART" id="SM00220">
    <property type="entry name" value="S_TKc"/>
    <property type="match status" value="1"/>
</dbReference>
<dbReference type="Gene3D" id="1.10.510.10">
    <property type="entry name" value="Transferase(Phosphotransferase) domain 1"/>
    <property type="match status" value="1"/>
</dbReference>
<evidence type="ECO:0000256" key="2">
    <source>
        <dbReference type="ARBA" id="ARBA00022527"/>
    </source>
</evidence>
<evidence type="ECO:0000256" key="8">
    <source>
        <dbReference type="SAM" id="MobiDB-lite"/>
    </source>
</evidence>
<dbReference type="KEGG" id="sle:sle_07570"/>
<evidence type="ECO:0000259" key="9">
    <source>
        <dbReference type="PROSITE" id="PS50011"/>
    </source>
</evidence>
<proteinExistence type="predicted"/>
<dbReference type="EMBL" id="LN831790">
    <property type="protein sequence ID" value="CQR60220.1"/>
    <property type="molecule type" value="Genomic_DNA"/>
</dbReference>
<evidence type="ECO:0000256" key="3">
    <source>
        <dbReference type="ARBA" id="ARBA00022679"/>
    </source>
</evidence>
<organism evidence="10 11">
    <name type="scientific">Streptomyces leeuwenhoekii</name>
    <dbReference type="NCBI Taxonomy" id="1437453"/>
    <lineage>
        <taxon>Bacteria</taxon>
        <taxon>Bacillati</taxon>
        <taxon>Actinomycetota</taxon>
        <taxon>Actinomycetes</taxon>
        <taxon>Kitasatosporales</taxon>
        <taxon>Streptomycetaceae</taxon>
        <taxon>Streptomyces</taxon>
    </lineage>
</organism>
<feature type="region of interest" description="Disordered" evidence="8">
    <location>
        <begin position="294"/>
        <end position="313"/>
    </location>
</feature>
<dbReference type="SUPFAM" id="SSF56112">
    <property type="entry name" value="Protein kinase-like (PK-like)"/>
    <property type="match status" value="1"/>
</dbReference>
<dbReference type="InterPro" id="IPR000719">
    <property type="entry name" value="Prot_kinase_dom"/>
</dbReference>
<keyword evidence="4 7" id="KW-0547">Nucleotide-binding</keyword>
<dbReference type="Pfam" id="PF00069">
    <property type="entry name" value="Pkinase"/>
    <property type="match status" value="1"/>
</dbReference>
<evidence type="ECO:0000256" key="5">
    <source>
        <dbReference type="ARBA" id="ARBA00022777"/>
    </source>
</evidence>
<protein>
    <recommendedName>
        <fullName evidence="1">non-specific serine/threonine protein kinase</fullName>
        <ecNumber evidence="1">2.7.11.1</ecNumber>
    </recommendedName>
</protein>